<dbReference type="GO" id="GO:0042262">
    <property type="term" value="P:DNA protection"/>
    <property type="evidence" value="ECO:0007669"/>
    <property type="project" value="InterPro"/>
</dbReference>
<dbReference type="Pfam" id="PF07352">
    <property type="entry name" value="Phage_Mu_Gam"/>
    <property type="match status" value="1"/>
</dbReference>
<reference evidence="1 2" key="1">
    <citation type="submission" date="2017-12" db="EMBL/GenBank/DDBJ databases">
        <title>Phages infecting Faecalibacterium prausnitzii belong to novel viral genera that help decipher intestinal viromes.</title>
        <authorList>
            <person name="Petit M.-A."/>
            <person name="De Paepe M."/>
            <person name="Benevides L."/>
            <person name="Langella P."/>
        </authorList>
    </citation>
    <scope>NUCLEOTIDE SEQUENCE [LARGE SCALE GENOMIC DNA]</scope>
</reference>
<dbReference type="GeneID" id="54987646"/>
<dbReference type="GO" id="GO:0003690">
    <property type="term" value="F:double-stranded DNA binding"/>
    <property type="evidence" value="ECO:0007669"/>
    <property type="project" value="InterPro"/>
</dbReference>
<sequence>MATTKKAIAEAEQAAEIKETIAAPTTEPGTPAVTLDELESMDMNMFDAEETESAPRPAWRITDDGCADWACRKIAEEKTELDRITALGESQIEKIQQRIDAAQRRYENGTRFLTGKLAEYFETVPHKTTKTKHSYRLLSGTLVKKIGGSTMKQDDDTLLAYLKASGNEDMIQNTEKPKWGEFRKRLEIVGGQIVDKTTGELVEGVQIIEKPDTFTVDV</sequence>
<dbReference type="Proteomes" id="UP000240319">
    <property type="component" value="Segment"/>
</dbReference>
<accession>A0A2K9V2U0</accession>
<dbReference type="RefSeq" id="YP_009797235.1">
    <property type="nucleotide sequence ID" value="NC_047911.1"/>
</dbReference>
<dbReference type="EMBL" id="MG711461">
    <property type="protein sequence ID" value="AUV56396.1"/>
    <property type="molecule type" value="Genomic_DNA"/>
</dbReference>
<dbReference type="KEGG" id="vg:54987646"/>
<evidence type="ECO:0000313" key="1">
    <source>
        <dbReference type="EMBL" id="AUV56396.1"/>
    </source>
</evidence>
<protein>
    <submittedName>
        <fullName evidence="1">DNA ends protection protein</fullName>
    </submittedName>
</protein>
<dbReference type="SUPFAM" id="SSF161266">
    <property type="entry name" value="Gam-like"/>
    <property type="match status" value="1"/>
</dbReference>
<name>A0A2K9V2U0_9CAUD</name>
<proteinExistence type="predicted"/>
<organism evidence="1 2">
    <name type="scientific">Faecalibacterium phage FP_Lagaffe</name>
    <dbReference type="NCBI Taxonomy" id="2070183"/>
    <lineage>
        <taxon>Viruses</taxon>
        <taxon>Duplodnaviria</taxon>
        <taxon>Heunggongvirae</taxon>
        <taxon>Uroviricota</taxon>
        <taxon>Caudoviricetes</taxon>
        <taxon>Lagaffevirus</taxon>
        <taxon>Lagaffevirus lagaffe</taxon>
    </lineage>
</organism>
<evidence type="ECO:0000313" key="2">
    <source>
        <dbReference type="Proteomes" id="UP000240319"/>
    </source>
</evidence>
<dbReference type="InterPro" id="IPR009951">
    <property type="entry name" value="Host-nuc_inhib_Gam"/>
</dbReference>
<keyword evidence="2" id="KW-1185">Reference proteome</keyword>